<organism evidence="1 2">
    <name type="scientific">Hermanssonia centrifuga</name>
    <dbReference type="NCBI Taxonomy" id="98765"/>
    <lineage>
        <taxon>Eukaryota</taxon>
        <taxon>Fungi</taxon>
        <taxon>Dikarya</taxon>
        <taxon>Basidiomycota</taxon>
        <taxon>Agaricomycotina</taxon>
        <taxon>Agaricomycetes</taxon>
        <taxon>Polyporales</taxon>
        <taxon>Meruliaceae</taxon>
        <taxon>Hermanssonia</taxon>
    </lineage>
</organism>
<sequence>MHKLDADPDTLTWHLADQTSNRLLCWDKHKECMGITMWMPVGSLNKEYFVVSAKSPLETSQVVYRALKLLSTLVDEHAAPYGVLTDEVVSVVMERDSIADKRAMQVWAYSRVETTVARIQQETCVMCMKCLSWTAR</sequence>
<accession>A0A2R6PVE1</accession>
<name>A0A2R6PVE1_9APHY</name>
<keyword evidence="2" id="KW-1185">Reference proteome</keyword>
<evidence type="ECO:0000313" key="2">
    <source>
        <dbReference type="Proteomes" id="UP000186601"/>
    </source>
</evidence>
<evidence type="ECO:0000313" key="1">
    <source>
        <dbReference type="EMBL" id="PSR97099.1"/>
    </source>
</evidence>
<dbReference type="Proteomes" id="UP000186601">
    <property type="component" value="Unassembled WGS sequence"/>
</dbReference>
<dbReference type="EMBL" id="MLYV02000445">
    <property type="protein sequence ID" value="PSR97099.1"/>
    <property type="molecule type" value="Genomic_DNA"/>
</dbReference>
<gene>
    <name evidence="1" type="ORF">PHLCEN_2v4380</name>
</gene>
<comment type="caution">
    <text evidence="1">The sequence shown here is derived from an EMBL/GenBank/DDBJ whole genome shotgun (WGS) entry which is preliminary data.</text>
</comment>
<reference evidence="1 2" key="1">
    <citation type="submission" date="2018-02" db="EMBL/GenBank/DDBJ databases">
        <title>Genome sequence of the basidiomycete white-rot fungus Phlebia centrifuga.</title>
        <authorList>
            <person name="Granchi Z."/>
            <person name="Peng M."/>
            <person name="de Vries R.P."/>
            <person name="Hilden K."/>
            <person name="Makela M.R."/>
            <person name="Grigoriev I."/>
            <person name="Riley R."/>
        </authorList>
    </citation>
    <scope>NUCLEOTIDE SEQUENCE [LARGE SCALE GENOMIC DNA]</scope>
    <source>
        <strain evidence="1 2">FBCC195</strain>
    </source>
</reference>
<protein>
    <submittedName>
        <fullName evidence="1">Uncharacterized protein</fullName>
    </submittedName>
</protein>
<proteinExistence type="predicted"/>
<dbReference type="AlphaFoldDB" id="A0A2R6PVE1"/>